<keyword evidence="14 15" id="KW-0472">Membrane</keyword>
<dbReference type="GO" id="GO:0005524">
    <property type="term" value="F:ATP binding"/>
    <property type="evidence" value="ECO:0007669"/>
    <property type="project" value="UniProtKB-KW"/>
</dbReference>
<evidence type="ECO:0000256" key="9">
    <source>
        <dbReference type="ARBA" id="ARBA00022741"/>
    </source>
</evidence>
<dbReference type="CDD" id="cd00082">
    <property type="entry name" value="HisKA"/>
    <property type="match status" value="1"/>
</dbReference>
<feature type="domain" description="HAMP" evidence="17">
    <location>
        <begin position="158"/>
        <end position="209"/>
    </location>
</feature>
<keyword evidence="12 15" id="KW-1133">Transmembrane helix</keyword>
<gene>
    <name evidence="18" type="ORF">SLNSH_00115</name>
</gene>
<keyword evidence="7" id="KW-0808">Transferase</keyword>
<evidence type="ECO:0000256" key="7">
    <source>
        <dbReference type="ARBA" id="ARBA00022679"/>
    </source>
</evidence>
<dbReference type="InterPro" id="IPR003594">
    <property type="entry name" value="HATPase_dom"/>
</dbReference>
<feature type="domain" description="Histidine kinase" evidence="16">
    <location>
        <begin position="217"/>
        <end position="414"/>
    </location>
</feature>
<dbReference type="InterPro" id="IPR050980">
    <property type="entry name" value="2C_sensor_his_kinase"/>
</dbReference>
<evidence type="ECO:0000256" key="15">
    <source>
        <dbReference type="SAM" id="Phobius"/>
    </source>
</evidence>
<protein>
    <recommendedName>
        <fullName evidence="3">histidine kinase</fullName>
        <ecNumber evidence="3">2.7.13.3</ecNumber>
    </recommendedName>
</protein>
<dbReference type="SMART" id="SM00387">
    <property type="entry name" value="HATPase_c"/>
    <property type="match status" value="1"/>
</dbReference>
<keyword evidence="9" id="KW-0547">Nucleotide-binding</keyword>
<keyword evidence="11" id="KW-0067">ATP-binding</keyword>
<evidence type="ECO:0000256" key="1">
    <source>
        <dbReference type="ARBA" id="ARBA00000085"/>
    </source>
</evidence>
<organism evidence="18 19">
    <name type="scientific">Alsobacter soli</name>
    <dbReference type="NCBI Taxonomy" id="2109933"/>
    <lineage>
        <taxon>Bacteria</taxon>
        <taxon>Pseudomonadati</taxon>
        <taxon>Pseudomonadota</taxon>
        <taxon>Alphaproteobacteria</taxon>
        <taxon>Hyphomicrobiales</taxon>
        <taxon>Alsobacteraceae</taxon>
        <taxon>Alsobacter</taxon>
    </lineage>
</organism>
<evidence type="ECO:0000256" key="4">
    <source>
        <dbReference type="ARBA" id="ARBA00022475"/>
    </source>
</evidence>
<dbReference type="InterPro" id="IPR004358">
    <property type="entry name" value="Sig_transdc_His_kin-like_C"/>
</dbReference>
<dbReference type="SUPFAM" id="SSF55874">
    <property type="entry name" value="ATPase domain of HSP90 chaperone/DNA topoisomerase II/histidine kinase"/>
    <property type="match status" value="1"/>
</dbReference>
<keyword evidence="19" id="KW-1185">Reference proteome</keyword>
<proteinExistence type="predicted"/>
<dbReference type="SMART" id="SM00388">
    <property type="entry name" value="HisKA"/>
    <property type="match status" value="1"/>
</dbReference>
<dbReference type="PANTHER" id="PTHR44936">
    <property type="entry name" value="SENSOR PROTEIN CREC"/>
    <property type="match status" value="1"/>
</dbReference>
<evidence type="ECO:0000256" key="10">
    <source>
        <dbReference type="ARBA" id="ARBA00022777"/>
    </source>
</evidence>
<dbReference type="InterPro" id="IPR005467">
    <property type="entry name" value="His_kinase_dom"/>
</dbReference>
<dbReference type="EC" id="2.7.13.3" evidence="3"/>
<name>A0A2T1HZG4_9HYPH</name>
<dbReference type="Gene3D" id="3.30.565.10">
    <property type="entry name" value="Histidine kinase-like ATPase, C-terminal domain"/>
    <property type="match status" value="1"/>
</dbReference>
<dbReference type="Gene3D" id="1.10.287.130">
    <property type="match status" value="1"/>
</dbReference>
<evidence type="ECO:0000256" key="13">
    <source>
        <dbReference type="ARBA" id="ARBA00023012"/>
    </source>
</evidence>
<evidence type="ECO:0000259" key="16">
    <source>
        <dbReference type="PROSITE" id="PS50109"/>
    </source>
</evidence>
<evidence type="ECO:0000256" key="2">
    <source>
        <dbReference type="ARBA" id="ARBA00004429"/>
    </source>
</evidence>
<dbReference type="PROSITE" id="PS50885">
    <property type="entry name" value="HAMP"/>
    <property type="match status" value="1"/>
</dbReference>
<evidence type="ECO:0000256" key="12">
    <source>
        <dbReference type="ARBA" id="ARBA00022989"/>
    </source>
</evidence>
<dbReference type="AlphaFoldDB" id="A0A2T1HZG4"/>
<evidence type="ECO:0000256" key="8">
    <source>
        <dbReference type="ARBA" id="ARBA00022692"/>
    </source>
</evidence>
<feature type="transmembrane region" description="Helical" evidence="15">
    <location>
        <begin position="138"/>
        <end position="157"/>
    </location>
</feature>
<dbReference type="InterPro" id="IPR003660">
    <property type="entry name" value="HAMP_dom"/>
</dbReference>
<keyword evidence="5" id="KW-0997">Cell inner membrane</keyword>
<keyword evidence="6" id="KW-0597">Phosphoprotein</keyword>
<keyword evidence="10 18" id="KW-0418">Kinase</keyword>
<dbReference type="InterPro" id="IPR036097">
    <property type="entry name" value="HisK_dim/P_sf"/>
</dbReference>
<dbReference type="Pfam" id="PF00672">
    <property type="entry name" value="HAMP"/>
    <property type="match status" value="1"/>
</dbReference>
<evidence type="ECO:0000256" key="6">
    <source>
        <dbReference type="ARBA" id="ARBA00022553"/>
    </source>
</evidence>
<dbReference type="InterPro" id="IPR036890">
    <property type="entry name" value="HATPase_C_sf"/>
</dbReference>
<dbReference type="OrthoDB" id="9804645at2"/>
<evidence type="ECO:0000313" key="18">
    <source>
        <dbReference type="EMBL" id="PSC07096.1"/>
    </source>
</evidence>
<evidence type="ECO:0000256" key="5">
    <source>
        <dbReference type="ARBA" id="ARBA00022519"/>
    </source>
</evidence>
<comment type="subcellular location">
    <subcellularLocation>
        <location evidence="2">Cell inner membrane</location>
        <topology evidence="2">Multi-pass membrane protein</topology>
    </subcellularLocation>
</comment>
<dbReference type="GO" id="GO:0005886">
    <property type="term" value="C:plasma membrane"/>
    <property type="evidence" value="ECO:0007669"/>
    <property type="project" value="UniProtKB-SubCell"/>
</dbReference>
<dbReference type="Pfam" id="PF00512">
    <property type="entry name" value="HisKA"/>
    <property type="match status" value="1"/>
</dbReference>
<evidence type="ECO:0000256" key="3">
    <source>
        <dbReference type="ARBA" id="ARBA00012438"/>
    </source>
</evidence>
<dbReference type="CDD" id="cd06225">
    <property type="entry name" value="HAMP"/>
    <property type="match status" value="1"/>
</dbReference>
<comment type="caution">
    <text evidence="18">The sequence shown here is derived from an EMBL/GenBank/DDBJ whole genome shotgun (WGS) entry which is preliminary data.</text>
</comment>
<comment type="catalytic activity">
    <reaction evidence="1">
        <text>ATP + protein L-histidine = ADP + protein N-phospho-L-histidine.</text>
        <dbReference type="EC" id="2.7.13.3"/>
    </reaction>
</comment>
<keyword evidence="13" id="KW-0902">Two-component regulatory system</keyword>
<dbReference type="GO" id="GO:0000155">
    <property type="term" value="F:phosphorelay sensor kinase activity"/>
    <property type="evidence" value="ECO:0007669"/>
    <property type="project" value="InterPro"/>
</dbReference>
<dbReference type="PROSITE" id="PS50109">
    <property type="entry name" value="HIS_KIN"/>
    <property type="match status" value="1"/>
</dbReference>
<evidence type="ECO:0000256" key="11">
    <source>
        <dbReference type="ARBA" id="ARBA00022840"/>
    </source>
</evidence>
<dbReference type="Proteomes" id="UP000239772">
    <property type="component" value="Unassembled WGS sequence"/>
</dbReference>
<dbReference type="PANTHER" id="PTHR44936:SF5">
    <property type="entry name" value="SENSOR HISTIDINE KINASE ENVZ"/>
    <property type="match status" value="1"/>
</dbReference>
<dbReference type="EMBL" id="PVZS01000001">
    <property type="protein sequence ID" value="PSC07096.1"/>
    <property type="molecule type" value="Genomic_DNA"/>
</dbReference>
<evidence type="ECO:0000256" key="14">
    <source>
        <dbReference type="ARBA" id="ARBA00023136"/>
    </source>
</evidence>
<dbReference type="SUPFAM" id="SSF47384">
    <property type="entry name" value="Homodimeric domain of signal transducing histidine kinase"/>
    <property type="match status" value="1"/>
</dbReference>
<dbReference type="PRINTS" id="PR00344">
    <property type="entry name" value="BCTRLSENSOR"/>
</dbReference>
<keyword evidence="4" id="KW-1003">Cell membrane</keyword>
<keyword evidence="8 15" id="KW-0812">Transmembrane</keyword>
<accession>A0A2T1HZG4</accession>
<evidence type="ECO:0000259" key="17">
    <source>
        <dbReference type="PROSITE" id="PS50885"/>
    </source>
</evidence>
<dbReference type="InterPro" id="IPR003661">
    <property type="entry name" value="HisK_dim/P_dom"/>
</dbReference>
<reference evidence="19" key="1">
    <citation type="submission" date="2018-03" db="EMBL/GenBank/DDBJ databases">
        <authorList>
            <person name="Sun L."/>
            <person name="Liu H."/>
            <person name="Chen W."/>
            <person name="Huang K."/>
            <person name="Liu W."/>
            <person name="Gao X."/>
        </authorList>
    </citation>
    <scope>NUCLEOTIDE SEQUENCE [LARGE SCALE GENOMIC DNA]</scope>
    <source>
        <strain evidence="19">SH9</strain>
    </source>
</reference>
<evidence type="ECO:0000313" key="19">
    <source>
        <dbReference type="Proteomes" id="UP000239772"/>
    </source>
</evidence>
<dbReference type="Pfam" id="PF02518">
    <property type="entry name" value="HATPase_c"/>
    <property type="match status" value="1"/>
</dbReference>
<sequence length="414" mass="46080">MVILQSVLAYAFMERHWQTVTRRLSAAVTQDIAALIDVAESYPQDKDYETLSRIASDRLGLDIEMLPPGPLPPPAPKPFFSILDSTLSREIRTQIGRPYWIDTVGRSNIIEVRIQLDKGVLRVLTRRSQAYASNSHIFLMWMLGTSFVLLSIAVIFLRNQIRPILKLAAAAESFGKGRDTDFRPRGAREVRQAGHAFIEMRRRIERAMEQRTAMLNGVSHDLRTILTRFKLSLALMDEDTPELDALKKDVDEMSRMLEAYLSFARGDAGEQSAPTDMGWLLEELKADAERQGHATEVTVSGDPVATVRPDAFKRCIANLVTNAVRHGNRIAITAARDPRWLTITVDDDGPGVPPDHREEVFKPFVRLDEARNVDEGGTGLGLAIARDIARSHGGDVVLGESPMGGLRALVRVPV</sequence>